<evidence type="ECO:0000313" key="3">
    <source>
        <dbReference type="EMBL" id="KAA6302743.1"/>
    </source>
</evidence>
<comment type="caution">
    <text evidence="3">The sequence shown here is derived from an EMBL/GenBank/DDBJ whole genome shotgun (WGS) entry which is preliminary data.</text>
</comment>
<feature type="compositionally biased region" description="Basic and acidic residues" evidence="1">
    <location>
        <begin position="1931"/>
        <end position="1940"/>
    </location>
</feature>
<feature type="compositionally biased region" description="Low complexity" evidence="1">
    <location>
        <begin position="1916"/>
        <end position="1925"/>
    </location>
</feature>
<sequence length="2477" mass="280786">MKRRTKYIFIILCLLSASWFYDLNADLTLISSLVPDVEVVAEDTASLRFPVTPTVPETYPELTKTFPIDLKNPEDFNDVFEYNPQTNRYELRAKVGDADLTTPLSLTRDEYLNYTLQKSMSAYFKAKNDEEFTGEAGKKQDALSLFDFNFDLGPAEKIFGPGGIKLQPHGSLTTKMGVSHTVAGDPTMTERQRNRWAFDFDPDIQISANASIGNKMNFDLNYNTLSTFDYDTKKLKLAYAGKEDEIVKILEAGNVSMNTTNSLIRGGAALFGIKTQLQFGKLTVDAVFSQQNSQARTSTAKGSVQTTLFEIAVDKYDENMHFFLAHYFPDIYDEAMSKLPYIQSGILIDKLEVWITNKRSNYDQARNIVALADLGEYTHIHHPALTSPSGTLPIPSNGANDLYQTMLNDGGLRDMSQVNQILEGKGFAGGEDYEKIENARKLELSEYTFNPQLGYLSLRSPLQTDEVLAVAFSYQYQGTTYQVGEFANSNPSQPSDNLYLKLIKGTTQSPDSPCWDLMMKNVYTISNRGNLSSDKFRLDIQYQNDTTGVYLNYITEGAIANQRLLNVENLDRLDTRQEPYSDGFFDYVEGYTVISQSGKIIFPSVQPFGKYLWKKIVGNNPADSIIAKKYVYQELYDSTLTIARQTAEKNKFILTGEYKGSGGSSIEAGGYNLAKGSVVVMANGVRLKENQDYTVNYANGSVDIINPMYENADIQVSSEDQSGFGMQRKTMMGMNLNYAFSPKFNLGGTIMNLSEMPMTLKVNPGEEAINNTLYGFNTNYSTQSQWLTKMVDKLPFLDLTAPSQITVNAEYAQLIPGHYRSQWGGDHSYIDDFESAKMTIDMRSAYAWNLSSTPSLFPESKEKTINYGKNRALLAWYYIDGLFTRKSSLTPTHIKNDEDQLSNHYVREIREEELFPNKDVRYDESSTIPVLNLAYYPKERGPYNLDATNIHSDGSLQSPEKRWGGITRSIESGNVDFEANNIEHIEFWLLDPFIYDSQAKGGDLYFNLGDISEDVLKDEKKFFENGLPVDGDTTKIEKTIWGYVPRQQSLVYAFDSQGANRKKQDVGLNGLSTAQEFEFPTYANYLNELETRLSADAIERMKQDPFSPLNDPAGDTFHYFRGSDFDRKQTPILGRYKHYNGTEGNSANADETSEAYNTAAKIGPDVEDINQDNTLNENERYFQYKVSIRPEDLKIGSNYIVDKRVSRPRLKNGKTEEVTWYQFKIPIREPNEQSVGNIRDFQSIRFIRMFMTNFVDSAILRFGTLELVRGDWRVYTKDMNNPSMPANADASISIATVNIEENGDKQPVNYIMPPNVNRMTDPGQPQLTMQNEQSLSTKITDLSPGDARAIYKTDHLDTRQYRRLQLFVHAEKLADALDNLQDNELSVFLRLGSDYKNNYYEYEIPLTLTPQGVYNQNSMTDREIVWPRANMFNFPLELLTNLKLKRNQAKRAMGSNVTYYTPYSEYDPDKPMNTVTVQGNPALFDIKVIMIGVRNNSKDKKSAEIWVDEMRLTEFNEDGGWAGNANVFVSLSDLGSVNFAGRMETAGFGSLDQRLMERNLDDKQAVNVSTQIELGKFFPDKAKISVPVYYSYREELVSPKYNPLDQDILLKDALDAVGTKAEKDSIRSFAVDKVSARSFDINNMRVNITSKTPMPYDPANFTFGYAFSENYIQNATTEYDRQTDQRLTFGYLYSIPAKPWKPFASKDKKAASKNKLLSDFQIGYLPKSFSFNSDMNRNYYELQLRDIGNAGSNQLPASFREDFYWNRSSAISWDLTKNLHFNLNNGTQARIDAPHVQVNKQFNADDYHLWKDSVLLSIRDLGTPMNYNQQFSATYQLPFKLIPALNFLSGDLKYDATYNWERGAVIDIPDVEIGNKITNQRTMGVNNLTFNLLTLYNKSKFLENANKKFVMKKPANARTANARNNPQSANDRTKKAEDEKKKRKFESSVQLNPDSATLVKHSLNNKRLRITARGDNGRLYEVSYKALDANTIRINNKDSANLKLTITQLPPLDDLTWYKMAQVAARGLMMVRNMNMSYNVTQGMMIPGFRPEIGDFFGQAGTRFGNAPGLDFAFGLTDESYLNKASDNGWLVTSNLNNITPAYFNQTETFTMNATLEPFVGMKITLNANRVAAEQNQIDYMYAGMPKRFSGNFNMTTIALGSAFEKSDGSNAYASKTFRKFMTNREKVAQRLDRVYQQAIPSYNGAVERNSADVLVPAFIAAYTGKDPNRVGLDFFPSLWNLLPNWRATYDGLIQLPIISKYFKTFSLEHAYECRYTVGSYTSYSGWREVADGIGFIRNEMDQQLIATSPYDVMSVSINEAFNPLIRVNSVLLNNMTLKAEYKTTRNIALNISSYQIVEMTTSDIGADIGYRMDNFNRLIRFPKKTNPNFNNELRVSGGLTYRKMQSLNRKIQDAFTQPTSGNSQLTIKFTADYALSKMIALQAFYDRMVSRPLVSSTAFPQAKSAFGVSLKVSLMQ</sequence>
<feature type="region of interest" description="Disordered" evidence="1">
    <location>
        <begin position="1914"/>
        <end position="1951"/>
    </location>
</feature>
<feature type="domain" description="Gliding motility protein SprA N-terminal" evidence="2">
    <location>
        <begin position="80"/>
        <end position="455"/>
    </location>
</feature>
<proteinExistence type="predicted"/>
<evidence type="ECO:0000256" key="1">
    <source>
        <dbReference type="SAM" id="MobiDB-lite"/>
    </source>
</evidence>
<dbReference type="Pfam" id="PF14349">
    <property type="entry name" value="SprA_N"/>
    <property type="match status" value="2"/>
</dbReference>
<feature type="domain" description="Gliding motility protein SprA N-terminal" evidence="2">
    <location>
        <begin position="1085"/>
        <end position="1614"/>
    </location>
</feature>
<dbReference type="InterPro" id="IPR026377">
    <property type="entry name" value="Cell_surface_SprA"/>
</dbReference>
<organism evidence="3 4">
    <name type="scientific">Candidatus Ordinivivax streblomastigis</name>
    <dbReference type="NCBI Taxonomy" id="2540710"/>
    <lineage>
        <taxon>Bacteria</taxon>
        <taxon>Pseudomonadati</taxon>
        <taxon>Bacteroidota</taxon>
        <taxon>Bacteroidia</taxon>
        <taxon>Bacteroidales</taxon>
        <taxon>Candidatus Ordinivivax</taxon>
    </lineage>
</organism>
<name>A0A5M8P2R5_9BACT</name>
<dbReference type="InterPro" id="IPR025684">
    <property type="entry name" value="SprA_N_dom"/>
</dbReference>
<evidence type="ECO:0000313" key="4">
    <source>
        <dbReference type="Proteomes" id="UP000324575"/>
    </source>
</evidence>
<reference evidence="3 4" key="1">
    <citation type="submission" date="2019-03" db="EMBL/GenBank/DDBJ databases">
        <title>Single cell metagenomics reveals metabolic interactions within the superorganism composed of flagellate Streblomastix strix and complex community of Bacteroidetes bacteria on its surface.</title>
        <authorList>
            <person name="Treitli S.C."/>
            <person name="Kolisko M."/>
            <person name="Husnik F."/>
            <person name="Keeling P."/>
            <person name="Hampl V."/>
        </authorList>
    </citation>
    <scope>NUCLEOTIDE SEQUENCE [LARGE SCALE GENOMIC DNA]</scope>
    <source>
        <strain evidence="3">St1</strain>
    </source>
</reference>
<evidence type="ECO:0000259" key="2">
    <source>
        <dbReference type="Pfam" id="PF14349"/>
    </source>
</evidence>
<accession>A0A5M8P2R5</accession>
<gene>
    <name evidence="3" type="ORF">EZS26_001250</name>
</gene>
<dbReference type="Proteomes" id="UP000324575">
    <property type="component" value="Unassembled WGS sequence"/>
</dbReference>
<dbReference type="NCBIfam" id="TIGR04189">
    <property type="entry name" value="surface_SprA"/>
    <property type="match status" value="1"/>
</dbReference>
<protein>
    <recommendedName>
        <fullName evidence="2">Gliding motility protein SprA N-terminal domain-containing protein</fullName>
    </recommendedName>
</protein>
<dbReference type="EMBL" id="SNRX01000006">
    <property type="protein sequence ID" value="KAA6302743.1"/>
    <property type="molecule type" value="Genomic_DNA"/>
</dbReference>